<gene>
    <name evidence="1" type="ORF">M0R45_018870</name>
</gene>
<keyword evidence="2" id="KW-1185">Reference proteome</keyword>
<proteinExistence type="predicted"/>
<sequence length="96" mass="10480">MTSSLLHSRKGSRAGVYSTSCKLLPCPALHKLHRTAATTVSPEPKDVLLLTKSAQPSRRYRHCPHRCLLAPPPALSPLGAALYISLCALKRRNIKV</sequence>
<dbReference type="AlphaFoldDB" id="A0AAW1X3Y0"/>
<evidence type="ECO:0000313" key="1">
    <source>
        <dbReference type="EMBL" id="KAK9931598.1"/>
    </source>
</evidence>
<comment type="caution">
    <text evidence="1">The sequence shown here is derived from an EMBL/GenBank/DDBJ whole genome shotgun (WGS) entry which is preliminary data.</text>
</comment>
<organism evidence="1 2">
    <name type="scientific">Rubus argutus</name>
    <name type="common">Southern blackberry</name>
    <dbReference type="NCBI Taxonomy" id="59490"/>
    <lineage>
        <taxon>Eukaryota</taxon>
        <taxon>Viridiplantae</taxon>
        <taxon>Streptophyta</taxon>
        <taxon>Embryophyta</taxon>
        <taxon>Tracheophyta</taxon>
        <taxon>Spermatophyta</taxon>
        <taxon>Magnoliopsida</taxon>
        <taxon>eudicotyledons</taxon>
        <taxon>Gunneridae</taxon>
        <taxon>Pentapetalae</taxon>
        <taxon>rosids</taxon>
        <taxon>fabids</taxon>
        <taxon>Rosales</taxon>
        <taxon>Rosaceae</taxon>
        <taxon>Rosoideae</taxon>
        <taxon>Rosoideae incertae sedis</taxon>
        <taxon>Rubus</taxon>
    </lineage>
</organism>
<dbReference type="EMBL" id="JBEDUW010000004">
    <property type="protein sequence ID" value="KAK9931598.1"/>
    <property type="molecule type" value="Genomic_DNA"/>
</dbReference>
<dbReference type="Proteomes" id="UP001457282">
    <property type="component" value="Unassembled WGS sequence"/>
</dbReference>
<evidence type="ECO:0000313" key="2">
    <source>
        <dbReference type="Proteomes" id="UP001457282"/>
    </source>
</evidence>
<protein>
    <submittedName>
        <fullName evidence="1">Uncharacterized protein</fullName>
    </submittedName>
</protein>
<reference evidence="1 2" key="1">
    <citation type="journal article" date="2023" name="G3 (Bethesda)">
        <title>A chromosome-length genome assembly and annotation of blackberry (Rubus argutus, cv. 'Hillquist').</title>
        <authorList>
            <person name="Bruna T."/>
            <person name="Aryal R."/>
            <person name="Dudchenko O."/>
            <person name="Sargent D.J."/>
            <person name="Mead D."/>
            <person name="Buti M."/>
            <person name="Cavallini A."/>
            <person name="Hytonen T."/>
            <person name="Andres J."/>
            <person name="Pham M."/>
            <person name="Weisz D."/>
            <person name="Mascagni F."/>
            <person name="Usai G."/>
            <person name="Natali L."/>
            <person name="Bassil N."/>
            <person name="Fernandez G.E."/>
            <person name="Lomsadze A."/>
            <person name="Armour M."/>
            <person name="Olukolu B."/>
            <person name="Poorten T."/>
            <person name="Britton C."/>
            <person name="Davik J."/>
            <person name="Ashrafi H."/>
            <person name="Aiden E.L."/>
            <person name="Borodovsky M."/>
            <person name="Worthington M."/>
        </authorList>
    </citation>
    <scope>NUCLEOTIDE SEQUENCE [LARGE SCALE GENOMIC DNA]</scope>
    <source>
        <strain evidence="1">PI 553951</strain>
    </source>
</reference>
<accession>A0AAW1X3Y0</accession>
<name>A0AAW1X3Y0_RUBAR</name>